<evidence type="ECO:0000313" key="13">
    <source>
        <dbReference type="Proteomes" id="UP000309038"/>
    </source>
</evidence>
<dbReference type="EMBL" id="SGPJ01000044">
    <property type="protein sequence ID" value="THH00657.1"/>
    <property type="molecule type" value="Genomic_DNA"/>
</dbReference>
<comment type="caution">
    <text evidence="12">The sequence shown here is derived from an EMBL/GenBank/DDBJ whole genome shotgun (WGS) entry which is preliminary data.</text>
</comment>
<dbReference type="FunFam" id="1.10.510.10:FF:000459">
    <property type="entry name" value="Casein kinase II subunit alpha"/>
    <property type="match status" value="1"/>
</dbReference>
<evidence type="ECO:0000313" key="12">
    <source>
        <dbReference type="EMBL" id="THH00657.1"/>
    </source>
</evidence>
<dbReference type="InterPro" id="IPR011009">
    <property type="entry name" value="Kinase-like_dom_sf"/>
</dbReference>
<evidence type="ECO:0000256" key="7">
    <source>
        <dbReference type="ARBA" id="ARBA00048679"/>
    </source>
</evidence>
<comment type="subunit">
    <text evidence="10">Heterotetramer.</text>
</comment>
<name>A0A4S4KQU1_9APHY</name>
<evidence type="ECO:0000259" key="11">
    <source>
        <dbReference type="PROSITE" id="PS50011"/>
    </source>
</evidence>
<dbReference type="PROSITE" id="PS00107">
    <property type="entry name" value="PROTEIN_KINASE_ATP"/>
    <property type="match status" value="1"/>
</dbReference>
<comment type="catalytic activity">
    <reaction evidence="7 10">
        <text>L-seryl-[protein] + ATP = O-phospho-L-seryl-[protein] + ADP + H(+)</text>
        <dbReference type="Rhea" id="RHEA:17989"/>
        <dbReference type="Rhea" id="RHEA-COMP:9863"/>
        <dbReference type="Rhea" id="RHEA-COMP:11604"/>
        <dbReference type="ChEBI" id="CHEBI:15378"/>
        <dbReference type="ChEBI" id="CHEBI:29999"/>
        <dbReference type="ChEBI" id="CHEBI:30616"/>
        <dbReference type="ChEBI" id="CHEBI:83421"/>
        <dbReference type="ChEBI" id="CHEBI:456216"/>
        <dbReference type="EC" id="2.7.11.1"/>
    </reaction>
</comment>
<dbReference type="FunFam" id="3.30.200.20:FF:000088">
    <property type="entry name" value="Casein kinase II subunit alpha"/>
    <property type="match status" value="1"/>
</dbReference>
<evidence type="ECO:0000256" key="8">
    <source>
        <dbReference type="PROSITE-ProRule" id="PRU10141"/>
    </source>
</evidence>
<evidence type="ECO:0000256" key="3">
    <source>
        <dbReference type="ARBA" id="ARBA00022741"/>
    </source>
</evidence>
<dbReference type="Proteomes" id="UP000309038">
    <property type="component" value="Unassembled WGS sequence"/>
</dbReference>
<evidence type="ECO:0000256" key="9">
    <source>
        <dbReference type="RuleBase" id="RU000304"/>
    </source>
</evidence>
<dbReference type="AlphaFoldDB" id="A0A4S4KQU1"/>
<reference evidence="12 13" key="1">
    <citation type="submission" date="2019-02" db="EMBL/GenBank/DDBJ databases">
        <title>Genome sequencing of the rare red list fungi Phlebia centrifuga.</title>
        <authorList>
            <person name="Buettner E."/>
            <person name="Kellner H."/>
        </authorList>
    </citation>
    <scope>NUCLEOTIDE SEQUENCE [LARGE SCALE GENOMIC DNA]</scope>
    <source>
        <strain evidence="12 13">DSM 108282</strain>
    </source>
</reference>
<dbReference type="Gene3D" id="3.30.200.20">
    <property type="entry name" value="Phosphorylase Kinase, domain 1"/>
    <property type="match status" value="2"/>
</dbReference>
<dbReference type="CDD" id="cd14132">
    <property type="entry name" value="STKc_CK2_alpha"/>
    <property type="match status" value="1"/>
</dbReference>
<comment type="similarity">
    <text evidence="10">Belongs to the protein kinase superfamily. Ser/Thr protein kinase family. CK2 subfamily.</text>
</comment>
<dbReference type="GO" id="GO:0005829">
    <property type="term" value="C:cytosol"/>
    <property type="evidence" value="ECO:0007669"/>
    <property type="project" value="TreeGrafter"/>
</dbReference>
<comment type="subcellular location">
    <subcellularLocation>
        <location evidence="10">Nucleus</location>
    </subcellularLocation>
</comment>
<comment type="function">
    <text evidence="10">Catalytic subunit of a constitutively active serine/threonine-protein kinase complex that phosphorylates a large number of substrates containing acidic residues C-terminal to the phosphorylated serine or threonine.</text>
</comment>
<dbReference type="GO" id="GO:0106310">
    <property type="term" value="F:protein serine kinase activity"/>
    <property type="evidence" value="ECO:0007669"/>
    <property type="project" value="UniProtKB-UniRule"/>
</dbReference>
<keyword evidence="3 8" id="KW-0547">Nucleotide-binding</keyword>
<keyword evidence="1 9" id="KW-0723">Serine/threonine-protein kinase</keyword>
<feature type="binding site" evidence="8">
    <location>
        <position position="69"/>
    </location>
    <ligand>
        <name>ATP</name>
        <dbReference type="ChEBI" id="CHEBI:30616"/>
    </ligand>
</feature>
<dbReference type="PANTHER" id="PTHR24054">
    <property type="entry name" value="CASEIN KINASE II SUBUNIT ALPHA"/>
    <property type="match status" value="1"/>
</dbReference>
<dbReference type="GO" id="GO:0006357">
    <property type="term" value="P:regulation of transcription by RNA polymerase II"/>
    <property type="evidence" value="ECO:0007669"/>
    <property type="project" value="UniProtKB-ARBA"/>
</dbReference>
<keyword evidence="10" id="KW-0539">Nucleus</keyword>
<dbReference type="GO" id="GO:0004674">
    <property type="term" value="F:protein serine/threonine kinase activity"/>
    <property type="evidence" value="ECO:0007669"/>
    <property type="project" value="UniProtKB-UniRule"/>
</dbReference>
<evidence type="ECO:0000256" key="2">
    <source>
        <dbReference type="ARBA" id="ARBA00022679"/>
    </source>
</evidence>
<dbReference type="InterPro" id="IPR000719">
    <property type="entry name" value="Prot_kinase_dom"/>
</dbReference>
<dbReference type="PANTHER" id="PTHR24054:SF0">
    <property type="entry name" value="CASEIN KINASE II SUBUNIT ALPHA"/>
    <property type="match status" value="1"/>
</dbReference>
<dbReference type="PROSITE" id="PS00108">
    <property type="entry name" value="PROTEIN_KINASE_ST"/>
    <property type="match status" value="1"/>
</dbReference>
<keyword evidence="13" id="KW-1185">Reference proteome</keyword>
<dbReference type="PROSITE" id="PS50011">
    <property type="entry name" value="PROTEIN_KINASE_DOM"/>
    <property type="match status" value="1"/>
</dbReference>
<feature type="domain" description="Protein kinase" evidence="11">
    <location>
        <begin position="32"/>
        <end position="317"/>
    </location>
</feature>
<comment type="catalytic activity">
    <reaction evidence="6 10">
        <text>L-threonyl-[protein] + ATP = O-phospho-L-threonyl-[protein] + ADP + H(+)</text>
        <dbReference type="Rhea" id="RHEA:46608"/>
        <dbReference type="Rhea" id="RHEA-COMP:11060"/>
        <dbReference type="Rhea" id="RHEA-COMP:11605"/>
        <dbReference type="ChEBI" id="CHEBI:15378"/>
        <dbReference type="ChEBI" id="CHEBI:30013"/>
        <dbReference type="ChEBI" id="CHEBI:30616"/>
        <dbReference type="ChEBI" id="CHEBI:61977"/>
        <dbReference type="ChEBI" id="CHEBI:456216"/>
        <dbReference type="EC" id="2.7.11.1"/>
    </reaction>
</comment>
<dbReference type="InterPro" id="IPR008271">
    <property type="entry name" value="Ser/Thr_kinase_AS"/>
</dbReference>
<dbReference type="GO" id="GO:0051726">
    <property type="term" value="P:regulation of cell cycle"/>
    <property type="evidence" value="ECO:0007669"/>
    <property type="project" value="TreeGrafter"/>
</dbReference>
<organism evidence="12 13">
    <name type="scientific">Hermanssonia centrifuga</name>
    <dbReference type="NCBI Taxonomy" id="98765"/>
    <lineage>
        <taxon>Eukaryota</taxon>
        <taxon>Fungi</taxon>
        <taxon>Dikarya</taxon>
        <taxon>Basidiomycota</taxon>
        <taxon>Agaricomycotina</taxon>
        <taxon>Agaricomycetes</taxon>
        <taxon>Polyporales</taxon>
        <taxon>Meruliaceae</taxon>
        <taxon>Hermanssonia</taxon>
    </lineage>
</organism>
<protein>
    <recommendedName>
        <fullName evidence="10">Casein kinase II subunit alpha</fullName>
        <shortName evidence="10">CK II alpha</shortName>
        <ecNumber evidence="10">2.7.11.1</ecNumber>
    </recommendedName>
</protein>
<dbReference type="InterPro" id="IPR017441">
    <property type="entry name" value="Protein_kinase_ATP_BS"/>
</dbReference>
<keyword evidence="5 8" id="KW-0067">ATP-binding</keyword>
<keyword evidence="4 10" id="KW-0418">Kinase</keyword>
<dbReference type="SMART" id="SM00220">
    <property type="entry name" value="S_TKc"/>
    <property type="match status" value="1"/>
</dbReference>
<dbReference type="Gene3D" id="1.10.510.10">
    <property type="entry name" value="Transferase(Phosphotransferase) domain 1"/>
    <property type="match status" value="1"/>
</dbReference>
<gene>
    <name evidence="12" type="ORF">EW026_g1915</name>
</gene>
<evidence type="ECO:0000256" key="10">
    <source>
        <dbReference type="RuleBase" id="RU369118"/>
    </source>
</evidence>
<evidence type="ECO:0000256" key="5">
    <source>
        <dbReference type="ARBA" id="ARBA00022840"/>
    </source>
</evidence>
<proteinExistence type="inferred from homology"/>
<dbReference type="InterPro" id="IPR045216">
    <property type="entry name" value="CK2_alpha"/>
</dbReference>
<dbReference type="GO" id="GO:0005956">
    <property type="term" value="C:protein kinase CK2 complex"/>
    <property type="evidence" value="ECO:0007669"/>
    <property type="project" value="TreeGrafter"/>
</dbReference>
<evidence type="ECO:0000256" key="6">
    <source>
        <dbReference type="ARBA" id="ARBA00047899"/>
    </source>
</evidence>
<evidence type="ECO:0000256" key="1">
    <source>
        <dbReference type="ARBA" id="ARBA00022527"/>
    </source>
</evidence>
<keyword evidence="2 10" id="KW-0808">Transferase</keyword>
<dbReference type="GO" id="GO:0005730">
    <property type="term" value="C:nucleolus"/>
    <property type="evidence" value="ECO:0007669"/>
    <property type="project" value="UniProtKB-ARBA"/>
</dbReference>
<dbReference type="Pfam" id="PF00069">
    <property type="entry name" value="Pkinase"/>
    <property type="match status" value="1"/>
</dbReference>
<accession>A0A4S4KQU1</accession>
<dbReference type="SUPFAM" id="SSF56112">
    <property type="entry name" value="Protein kinase-like (PK-like)"/>
    <property type="match status" value="1"/>
</dbReference>
<dbReference type="GO" id="GO:0005524">
    <property type="term" value="F:ATP binding"/>
    <property type="evidence" value="ECO:0007669"/>
    <property type="project" value="UniProtKB-UniRule"/>
</dbReference>
<dbReference type="EC" id="2.7.11.1" evidence="10"/>
<sequence>MARVYSGVNVQLGPSWYDYENLHIDWNVPDRYEIVRRIGGGKYSEVFEGIDMSNEETCVIKVLKPVAKKKIKREIKILRNLTGGPNVVGLLDVVHDPPSRSNSLIMEYVDNTDWKELYPTLTELEIKHYVFQLLSALDFVHSRGIMHRDVKPGNVMFDRAAGKVRLIDWGLAEFYHPNTEYHIRVGSRYYKAPELLVNYKTYDYSLDLWSIGCMLASMIFRREHFFRGRDNDDQLLRILKALGTEAFERYLDKYSLYVRTDNPAILEAHPKQPWTRFITPENKPNASHEALDLLDRLLRYDHHERLTAAEALAHTYFNIVRLGATSKSTERFSDSGFCSM</sequence>
<evidence type="ECO:0000256" key="4">
    <source>
        <dbReference type="ARBA" id="ARBA00022777"/>
    </source>
</evidence>